<name>A0ABR3HWK9_LOXSC</name>
<dbReference type="PANTHER" id="PTHR11610:SF173">
    <property type="entry name" value="LIPASE DOMAIN-CONTAINING PROTEIN-RELATED"/>
    <property type="match status" value="1"/>
</dbReference>
<dbReference type="InterPro" id="IPR013818">
    <property type="entry name" value="Lipase"/>
</dbReference>
<dbReference type="Proteomes" id="UP001549920">
    <property type="component" value="Unassembled WGS sequence"/>
</dbReference>
<feature type="domain" description="Lipase" evidence="6">
    <location>
        <begin position="41"/>
        <end position="311"/>
    </location>
</feature>
<evidence type="ECO:0000256" key="1">
    <source>
        <dbReference type="ARBA" id="ARBA00004613"/>
    </source>
</evidence>
<protein>
    <recommendedName>
        <fullName evidence="6">Lipase domain-containing protein</fullName>
    </recommendedName>
</protein>
<feature type="signal peptide" evidence="5">
    <location>
        <begin position="1"/>
        <end position="17"/>
    </location>
</feature>
<proteinExistence type="inferred from homology"/>
<evidence type="ECO:0000256" key="5">
    <source>
        <dbReference type="SAM" id="SignalP"/>
    </source>
</evidence>
<keyword evidence="3" id="KW-0964">Secreted</keyword>
<evidence type="ECO:0000256" key="2">
    <source>
        <dbReference type="ARBA" id="ARBA00010701"/>
    </source>
</evidence>
<evidence type="ECO:0000256" key="3">
    <source>
        <dbReference type="ARBA" id="ARBA00022525"/>
    </source>
</evidence>
<dbReference type="InterPro" id="IPR029058">
    <property type="entry name" value="AB_hydrolase_fold"/>
</dbReference>
<dbReference type="Gene3D" id="3.40.50.1820">
    <property type="entry name" value="alpha/beta hydrolase"/>
    <property type="match status" value="1"/>
</dbReference>
<organism evidence="7 8">
    <name type="scientific">Loxostege sticticalis</name>
    <name type="common">Beet webworm moth</name>
    <dbReference type="NCBI Taxonomy" id="481309"/>
    <lineage>
        <taxon>Eukaryota</taxon>
        <taxon>Metazoa</taxon>
        <taxon>Ecdysozoa</taxon>
        <taxon>Arthropoda</taxon>
        <taxon>Hexapoda</taxon>
        <taxon>Insecta</taxon>
        <taxon>Pterygota</taxon>
        <taxon>Neoptera</taxon>
        <taxon>Endopterygota</taxon>
        <taxon>Lepidoptera</taxon>
        <taxon>Glossata</taxon>
        <taxon>Ditrysia</taxon>
        <taxon>Pyraloidea</taxon>
        <taxon>Crambidae</taxon>
        <taxon>Pyraustinae</taxon>
        <taxon>Loxostege</taxon>
    </lineage>
</organism>
<comment type="similarity">
    <text evidence="2 4">Belongs to the AB hydrolase superfamily. Lipase family.</text>
</comment>
<evidence type="ECO:0000259" key="6">
    <source>
        <dbReference type="Pfam" id="PF00151"/>
    </source>
</evidence>
<dbReference type="PANTHER" id="PTHR11610">
    <property type="entry name" value="LIPASE"/>
    <property type="match status" value="1"/>
</dbReference>
<sequence length="318" mass="35228">MFTGVYYFSLLLGAVICDDSAKLRYFYGTMDDYKELPLERAHEIFNTSWYNASRTTVMFAHGFTGHPKGPAITAVINSYLEQGKSNVVLFNWEEMAASIYSNMISSYLNWAAPNAKKLGYMFSETLQNMSAAGFELNKTHLVGHSLGAHIFGIAGNTLLTKGIQLPWITGLDPASYGFENKPASSRLNPGSAGFVSVIHSDPSGYACRKSLGTVDFFPNYKPGTVTQPGCSNKSHPMFSKEDLCNHNRCWELLIDSMKYPGTILGSYAKNYRRWKNGSQEEKEATVLELGIYQEEPVPGDYYLITSAQSPFGLGKEGL</sequence>
<comment type="caution">
    <text evidence="7">The sequence shown here is derived from an EMBL/GenBank/DDBJ whole genome shotgun (WGS) entry which is preliminary data.</text>
</comment>
<evidence type="ECO:0000313" key="8">
    <source>
        <dbReference type="Proteomes" id="UP001549920"/>
    </source>
</evidence>
<dbReference type="InterPro" id="IPR000734">
    <property type="entry name" value="TAG_lipase"/>
</dbReference>
<gene>
    <name evidence="7" type="ORF">ABMA27_002109</name>
</gene>
<keyword evidence="5" id="KW-0732">Signal</keyword>
<evidence type="ECO:0000313" key="7">
    <source>
        <dbReference type="EMBL" id="KAL0880947.1"/>
    </source>
</evidence>
<comment type="subcellular location">
    <subcellularLocation>
        <location evidence="1">Secreted</location>
    </subcellularLocation>
</comment>
<accession>A0ABR3HWK9</accession>
<feature type="chain" id="PRO_5046027624" description="Lipase domain-containing protein" evidence="5">
    <location>
        <begin position="18"/>
        <end position="318"/>
    </location>
</feature>
<dbReference type="SUPFAM" id="SSF53474">
    <property type="entry name" value="alpha/beta-Hydrolases"/>
    <property type="match status" value="1"/>
</dbReference>
<dbReference type="Pfam" id="PF00151">
    <property type="entry name" value="Lipase"/>
    <property type="match status" value="1"/>
</dbReference>
<reference evidence="7 8" key="1">
    <citation type="submission" date="2024-06" db="EMBL/GenBank/DDBJ databases">
        <title>A chromosome-level genome assembly of beet webworm, Loxostege sticticalis.</title>
        <authorList>
            <person name="Zhang Y."/>
        </authorList>
    </citation>
    <scope>NUCLEOTIDE SEQUENCE [LARGE SCALE GENOMIC DNA]</scope>
    <source>
        <strain evidence="7">AQ026</strain>
        <tissue evidence="7">Whole body</tissue>
    </source>
</reference>
<dbReference type="EMBL" id="JBEUOH010000012">
    <property type="protein sequence ID" value="KAL0880947.1"/>
    <property type="molecule type" value="Genomic_DNA"/>
</dbReference>
<evidence type="ECO:0000256" key="4">
    <source>
        <dbReference type="RuleBase" id="RU004262"/>
    </source>
</evidence>
<dbReference type="PRINTS" id="PR00821">
    <property type="entry name" value="TAGLIPASE"/>
</dbReference>
<keyword evidence="8" id="KW-1185">Reference proteome</keyword>